<evidence type="ECO:0000313" key="3">
    <source>
        <dbReference type="Proteomes" id="UP000410492"/>
    </source>
</evidence>
<dbReference type="Proteomes" id="UP000410492">
    <property type="component" value="Unassembled WGS sequence"/>
</dbReference>
<evidence type="ECO:0000256" key="1">
    <source>
        <dbReference type="SAM" id="MobiDB-lite"/>
    </source>
</evidence>
<keyword evidence="3" id="KW-1185">Reference proteome</keyword>
<gene>
    <name evidence="2" type="ORF">CALMAC_LOCUS2526</name>
</gene>
<feature type="region of interest" description="Disordered" evidence="1">
    <location>
        <begin position="24"/>
        <end position="43"/>
    </location>
</feature>
<dbReference type="EMBL" id="CAACVG010003083">
    <property type="protein sequence ID" value="VEN37184.1"/>
    <property type="molecule type" value="Genomic_DNA"/>
</dbReference>
<organism evidence="2 3">
    <name type="scientific">Callosobruchus maculatus</name>
    <name type="common">Southern cowpea weevil</name>
    <name type="synonym">Pulse bruchid</name>
    <dbReference type="NCBI Taxonomy" id="64391"/>
    <lineage>
        <taxon>Eukaryota</taxon>
        <taxon>Metazoa</taxon>
        <taxon>Ecdysozoa</taxon>
        <taxon>Arthropoda</taxon>
        <taxon>Hexapoda</taxon>
        <taxon>Insecta</taxon>
        <taxon>Pterygota</taxon>
        <taxon>Neoptera</taxon>
        <taxon>Endopterygota</taxon>
        <taxon>Coleoptera</taxon>
        <taxon>Polyphaga</taxon>
        <taxon>Cucujiformia</taxon>
        <taxon>Chrysomeloidea</taxon>
        <taxon>Chrysomelidae</taxon>
        <taxon>Bruchinae</taxon>
        <taxon>Bruchini</taxon>
        <taxon>Callosobruchus</taxon>
    </lineage>
</organism>
<dbReference type="AlphaFoldDB" id="A0A653BNX8"/>
<accession>A0A653BNX8</accession>
<evidence type="ECO:0000313" key="2">
    <source>
        <dbReference type="EMBL" id="VEN37184.1"/>
    </source>
</evidence>
<proteinExistence type="predicted"/>
<name>A0A653BNX8_CALMS</name>
<protein>
    <submittedName>
        <fullName evidence="2">Uncharacterized protein</fullName>
    </submittedName>
</protein>
<sequence length="43" mass="5093">MLRLIWTHYVEKGCCTLNIFNFPGHLSKSRKNSKDLTKQSFSY</sequence>
<reference evidence="2 3" key="1">
    <citation type="submission" date="2019-01" db="EMBL/GenBank/DDBJ databases">
        <authorList>
            <person name="Sayadi A."/>
        </authorList>
    </citation>
    <scope>NUCLEOTIDE SEQUENCE [LARGE SCALE GENOMIC DNA]</scope>
</reference>